<sequence>MPGGRLTHDDRQRIGVGLTDGLGYAEIARQLDRPTSTISREVARNGGPRGYRPDHAHHATAYRARRRANHVVDADGNHEAVVDKFAERFGQVMTENGLPRMAARVLARLYTTDSHSLTAAELVRMLRVSPASISKAIGYLEDLEIVSRERDPRGRHENYFIAEDVWLRAWQASARTNASWAELATEGADLFGTDTPTGARLHQMAGFFAQLSDDMSGGPTAAAANDAATILAALLHAGRPLTATQLAAALNWPSDRITTALQDAETYSAYTDPIVLNRPTPTTYTVAATPTRLTPTQRQLLTQGPRV</sequence>
<dbReference type="Gene3D" id="1.10.10.10">
    <property type="entry name" value="Winged helix-like DNA-binding domain superfamily/Winged helix DNA-binding domain"/>
    <property type="match status" value="2"/>
</dbReference>
<keyword evidence="3" id="KW-0456">Lyase</keyword>
<dbReference type="PANTHER" id="PTHR10948:SF23">
    <property type="entry name" value="TRANSPOSASE INSI FOR INSERTION SEQUENCE ELEMENT IS30A-RELATED"/>
    <property type="match status" value="1"/>
</dbReference>
<dbReference type="OrthoDB" id="4823987at2"/>
<keyword evidence="4" id="KW-1185">Reference proteome</keyword>
<dbReference type="InterPro" id="IPR036388">
    <property type="entry name" value="WH-like_DNA-bd_sf"/>
</dbReference>
<evidence type="ECO:0000313" key="3">
    <source>
        <dbReference type="EMBL" id="TDO46366.1"/>
    </source>
</evidence>
<evidence type="ECO:0000313" key="4">
    <source>
        <dbReference type="Proteomes" id="UP000295388"/>
    </source>
</evidence>
<dbReference type="GO" id="GO:0005829">
    <property type="term" value="C:cytosol"/>
    <property type="evidence" value="ECO:0007669"/>
    <property type="project" value="TreeGrafter"/>
</dbReference>
<evidence type="ECO:0000259" key="1">
    <source>
        <dbReference type="Pfam" id="PF12802"/>
    </source>
</evidence>
<reference evidence="3 4" key="1">
    <citation type="submission" date="2019-03" db="EMBL/GenBank/DDBJ databases">
        <title>Genomic Encyclopedia of Type Strains, Phase III (KMG-III): the genomes of soil and plant-associated and newly described type strains.</title>
        <authorList>
            <person name="Whitman W."/>
        </authorList>
    </citation>
    <scope>NUCLEOTIDE SEQUENCE [LARGE SCALE GENOMIC DNA]</scope>
    <source>
        <strain evidence="3 4">VKM Ac-2527</strain>
    </source>
</reference>
<gene>
    <name evidence="3" type="ORF">EV643_111219</name>
</gene>
<dbReference type="Pfam" id="PF13936">
    <property type="entry name" value="HTH_38"/>
    <property type="match status" value="1"/>
</dbReference>
<dbReference type="Pfam" id="PF12802">
    <property type="entry name" value="MarR_2"/>
    <property type="match status" value="1"/>
</dbReference>
<protein>
    <submittedName>
        <fullName evidence="3">Alkylmercury lyase-like protein</fullName>
    </submittedName>
</protein>
<dbReference type="EMBL" id="SNWQ01000011">
    <property type="protein sequence ID" value="TDO46366.1"/>
    <property type="molecule type" value="Genomic_DNA"/>
</dbReference>
<dbReference type="GO" id="GO:0003700">
    <property type="term" value="F:DNA-binding transcription factor activity"/>
    <property type="evidence" value="ECO:0007669"/>
    <property type="project" value="InterPro"/>
</dbReference>
<dbReference type="InterPro" id="IPR051917">
    <property type="entry name" value="Transposase-Integrase"/>
</dbReference>
<dbReference type="GO" id="GO:0016829">
    <property type="term" value="F:lyase activity"/>
    <property type="evidence" value="ECO:0007669"/>
    <property type="project" value="UniProtKB-KW"/>
</dbReference>
<comment type="caution">
    <text evidence="3">The sequence shown here is derived from an EMBL/GenBank/DDBJ whole genome shotgun (WGS) entry which is preliminary data.</text>
</comment>
<dbReference type="InterPro" id="IPR025246">
    <property type="entry name" value="IS30-like_HTH"/>
</dbReference>
<name>A0A4R6KAN1_9ACTN</name>
<dbReference type="PANTHER" id="PTHR10948">
    <property type="entry name" value="TRANSPOSASE"/>
    <property type="match status" value="1"/>
</dbReference>
<feature type="domain" description="Transposase IS30-like HTH" evidence="2">
    <location>
        <begin position="5"/>
        <end position="45"/>
    </location>
</feature>
<dbReference type="AlphaFoldDB" id="A0A4R6KAN1"/>
<dbReference type="RefSeq" id="WP_133802237.1">
    <property type="nucleotide sequence ID" value="NZ_SNWQ01000011.1"/>
</dbReference>
<dbReference type="GO" id="GO:0032196">
    <property type="term" value="P:transposition"/>
    <property type="evidence" value="ECO:0007669"/>
    <property type="project" value="TreeGrafter"/>
</dbReference>
<organism evidence="3 4">
    <name type="scientific">Kribbella caucasensis</name>
    <dbReference type="NCBI Taxonomy" id="2512215"/>
    <lineage>
        <taxon>Bacteria</taxon>
        <taxon>Bacillati</taxon>
        <taxon>Actinomycetota</taxon>
        <taxon>Actinomycetes</taxon>
        <taxon>Propionibacteriales</taxon>
        <taxon>Kribbellaceae</taxon>
        <taxon>Kribbella</taxon>
    </lineage>
</organism>
<evidence type="ECO:0000259" key="2">
    <source>
        <dbReference type="Pfam" id="PF13936"/>
    </source>
</evidence>
<dbReference type="InterPro" id="IPR036390">
    <property type="entry name" value="WH_DNA-bd_sf"/>
</dbReference>
<dbReference type="Proteomes" id="UP000295388">
    <property type="component" value="Unassembled WGS sequence"/>
</dbReference>
<proteinExistence type="predicted"/>
<feature type="domain" description="HTH marR-type" evidence="1">
    <location>
        <begin position="97"/>
        <end position="155"/>
    </location>
</feature>
<accession>A0A4R6KAN1</accession>
<dbReference type="InterPro" id="IPR000835">
    <property type="entry name" value="HTH_MarR-typ"/>
</dbReference>
<dbReference type="GO" id="GO:0004803">
    <property type="term" value="F:transposase activity"/>
    <property type="evidence" value="ECO:0007669"/>
    <property type="project" value="TreeGrafter"/>
</dbReference>
<dbReference type="SUPFAM" id="SSF46785">
    <property type="entry name" value="Winged helix' DNA-binding domain"/>
    <property type="match status" value="1"/>
</dbReference>